<feature type="compositionally biased region" description="Acidic residues" evidence="1">
    <location>
        <begin position="160"/>
        <end position="190"/>
    </location>
</feature>
<evidence type="ECO:0000313" key="3">
    <source>
        <dbReference type="Proteomes" id="UP000092578"/>
    </source>
</evidence>
<dbReference type="Pfam" id="PF06810">
    <property type="entry name" value="Phage_scaffold"/>
    <property type="match status" value="1"/>
</dbReference>
<dbReference type="RefSeq" id="WP_065410747.1">
    <property type="nucleotide sequence ID" value="NZ_MAYT01000023.1"/>
</dbReference>
<organism evidence="2 3">
    <name type="scientific">Pseudobacillus wudalianchiensis</name>
    <dbReference type="NCBI Taxonomy" id="1743143"/>
    <lineage>
        <taxon>Bacteria</taxon>
        <taxon>Bacillati</taxon>
        <taxon>Bacillota</taxon>
        <taxon>Bacilli</taxon>
        <taxon>Bacillales</taxon>
        <taxon>Bacillaceae</taxon>
        <taxon>Pseudobacillus</taxon>
    </lineage>
</organism>
<reference evidence="3" key="1">
    <citation type="submission" date="2016-05" db="EMBL/GenBank/DDBJ databases">
        <authorList>
            <person name="Liu B."/>
            <person name="Wang J."/>
            <person name="Zhu Y."/>
            <person name="Liu G."/>
            <person name="Chen Q."/>
            <person name="Chen Z."/>
            <person name="Lan J."/>
            <person name="Che J."/>
            <person name="Ge C."/>
            <person name="Shi H."/>
            <person name="Pan Z."/>
            <person name="Liu X."/>
        </authorList>
    </citation>
    <scope>NUCLEOTIDE SEQUENCE [LARGE SCALE GENOMIC DNA]</scope>
    <source>
        <strain evidence="3">FJAT-27215</strain>
    </source>
</reference>
<feature type="region of interest" description="Disordered" evidence="1">
    <location>
        <begin position="75"/>
        <end position="137"/>
    </location>
</feature>
<comment type="caution">
    <text evidence="2">The sequence shown here is derived from an EMBL/GenBank/DDBJ whole genome shotgun (WGS) entry which is preliminary data.</text>
</comment>
<evidence type="ECO:0000256" key="1">
    <source>
        <dbReference type="SAM" id="MobiDB-lite"/>
    </source>
</evidence>
<accession>A0A1B9ATS4</accession>
<dbReference type="AlphaFoldDB" id="A0A1B9ATS4"/>
<feature type="compositionally biased region" description="Acidic residues" evidence="1">
    <location>
        <begin position="32"/>
        <end position="51"/>
    </location>
</feature>
<keyword evidence="3" id="KW-1185">Reference proteome</keyword>
<evidence type="ECO:0000313" key="2">
    <source>
        <dbReference type="EMBL" id="OCA87300.1"/>
    </source>
</evidence>
<dbReference type="InterPro" id="IPR009636">
    <property type="entry name" value="SCAF"/>
</dbReference>
<gene>
    <name evidence="2" type="ORF">A8F95_08615</name>
</gene>
<name>A0A1B9ATS4_9BACI</name>
<sequence>MKLNENQKFAAPLFKQWLPLNLQFFAEGGDGGSDDDDSDDDGDDSADEMNLDDLLKDPAFKKQYQAKLKEQLNKRMKKYADIDPDEYRRLKEQADKKKGKDKEEDGEESDSLSKEKEQKLLRAERREKRAAVKEFAADNGYNPKLLARLIDIDAIELDEDGEPENLDELFEEIQEDFPEFFGQQDDEDEDDKKQKKHSGYKPGSRQKGNDKMKKKDPKEAGRQKALERHKKKEEN</sequence>
<feature type="compositionally biased region" description="Basic and acidic residues" evidence="1">
    <location>
        <begin position="111"/>
        <end position="136"/>
    </location>
</feature>
<dbReference type="EMBL" id="MAYT01000023">
    <property type="protein sequence ID" value="OCA87300.1"/>
    <property type="molecule type" value="Genomic_DNA"/>
</dbReference>
<feature type="compositionally biased region" description="Basic and acidic residues" evidence="1">
    <location>
        <begin position="207"/>
        <end position="235"/>
    </location>
</feature>
<dbReference type="Proteomes" id="UP000092578">
    <property type="component" value="Unassembled WGS sequence"/>
</dbReference>
<feature type="region of interest" description="Disordered" evidence="1">
    <location>
        <begin position="25"/>
        <end position="58"/>
    </location>
</feature>
<proteinExistence type="predicted"/>
<feature type="compositionally biased region" description="Basic and acidic residues" evidence="1">
    <location>
        <begin position="75"/>
        <end position="103"/>
    </location>
</feature>
<protein>
    <submittedName>
        <fullName evidence="2">Uncharacterized protein</fullName>
    </submittedName>
</protein>
<feature type="region of interest" description="Disordered" evidence="1">
    <location>
        <begin position="160"/>
        <end position="235"/>
    </location>
</feature>